<accession>A0A329RSA7</accession>
<dbReference type="Proteomes" id="UP000251314">
    <property type="component" value="Unassembled WGS sequence"/>
</dbReference>
<dbReference type="Proteomes" id="UP000697107">
    <property type="component" value="Unassembled WGS sequence"/>
</dbReference>
<dbReference type="AlphaFoldDB" id="A0A329RSA7"/>
<dbReference type="EMBL" id="RCMV01001556">
    <property type="protein sequence ID" value="KAG3208094.1"/>
    <property type="molecule type" value="Genomic_DNA"/>
</dbReference>
<evidence type="ECO:0000313" key="8">
    <source>
        <dbReference type="Proteomes" id="UP000251314"/>
    </source>
</evidence>
<dbReference type="EMBL" id="RCML01001093">
    <property type="protein sequence ID" value="KAG2965578.1"/>
    <property type="molecule type" value="Genomic_DNA"/>
</dbReference>
<feature type="region of interest" description="Disordered" evidence="1">
    <location>
        <begin position="122"/>
        <end position="143"/>
    </location>
</feature>
<organism evidence="7 8">
    <name type="scientific">Phytophthora cactorum</name>
    <dbReference type="NCBI Taxonomy" id="29920"/>
    <lineage>
        <taxon>Eukaryota</taxon>
        <taxon>Sar</taxon>
        <taxon>Stramenopiles</taxon>
        <taxon>Oomycota</taxon>
        <taxon>Peronosporomycetes</taxon>
        <taxon>Peronosporales</taxon>
        <taxon>Peronosporaceae</taxon>
        <taxon>Phytophthora</taxon>
    </lineage>
</organism>
<dbReference type="OrthoDB" id="10349615at2759"/>
<sequence length="143" mass="15366">MDDGVDAGAHEEEKKEGVQPNLCFDFEGDEDFYYSSPVDGRVTTSICSTDSLHHDTLHRLVGETFTDTRTLQTTDKGGDLVDLLESAAFRVGLEVFANTPMPSPTTGRPVQRQLRFDGLYTPRGPNSATGAGLPITATTDAAG</sequence>
<dbReference type="Proteomes" id="UP000760860">
    <property type="component" value="Unassembled WGS sequence"/>
</dbReference>
<evidence type="ECO:0000313" key="2">
    <source>
        <dbReference type="EMBL" id="KAG2850065.1"/>
    </source>
</evidence>
<proteinExistence type="predicted"/>
<protein>
    <submittedName>
        <fullName evidence="7">Uncharacterized protein</fullName>
    </submittedName>
</protein>
<dbReference type="EMBL" id="RCMG01000718">
    <property type="protein sequence ID" value="KAG2850065.1"/>
    <property type="molecule type" value="Genomic_DNA"/>
</dbReference>
<dbReference type="EMBL" id="RCMI01000006">
    <property type="protein sequence ID" value="KAG2943875.1"/>
    <property type="molecule type" value="Genomic_DNA"/>
</dbReference>
<evidence type="ECO:0000313" key="3">
    <source>
        <dbReference type="EMBL" id="KAG2908634.1"/>
    </source>
</evidence>
<name>A0A329RSA7_9STRA</name>
<dbReference type="EMBL" id="MJFZ01000564">
    <property type="protein sequence ID" value="RAW27425.1"/>
    <property type="molecule type" value="Genomic_DNA"/>
</dbReference>
<evidence type="ECO:0000313" key="4">
    <source>
        <dbReference type="EMBL" id="KAG2943875.1"/>
    </source>
</evidence>
<reference evidence="6" key="2">
    <citation type="submission" date="2018-05" db="EMBL/GenBank/DDBJ databases">
        <title>Effector identification in a new, highly contiguous assembly of the strawberry crown rot pathogen Phytophthora cactorum.</title>
        <authorList>
            <person name="Armitage A.D."/>
            <person name="Nellist C.F."/>
            <person name="Bates H."/>
            <person name="Vickerstaff R.J."/>
            <person name="Harrison R.J."/>
        </authorList>
    </citation>
    <scope>NUCLEOTIDE SEQUENCE</scope>
    <source>
        <strain evidence="2">15-7</strain>
        <strain evidence="4">4032</strain>
        <strain evidence="3">4040</strain>
        <strain evidence="5">P415</strain>
        <strain evidence="6">P421</strain>
    </source>
</reference>
<comment type="caution">
    <text evidence="7">The sequence shown here is derived from an EMBL/GenBank/DDBJ whole genome shotgun (WGS) entry which is preliminary data.</text>
</comment>
<dbReference type="VEuPathDB" id="FungiDB:PC110_g16178"/>
<dbReference type="Proteomes" id="UP000736787">
    <property type="component" value="Unassembled WGS sequence"/>
</dbReference>
<gene>
    <name evidence="7" type="ORF">PC110_g16178</name>
    <name evidence="2" type="ORF">PC113_g17111</name>
    <name evidence="4" type="ORF">PC115_g584</name>
    <name evidence="3" type="ORF">PC117_g19885</name>
    <name evidence="5" type="ORF">PC118_g19654</name>
    <name evidence="6" type="ORF">PC129_g20876</name>
</gene>
<reference evidence="7 8" key="1">
    <citation type="submission" date="2018-01" db="EMBL/GenBank/DDBJ databases">
        <title>Draft genome of the strawberry crown rot pathogen Phytophthora cactorum.</title>
        <authorList>
            <person name="Armitage A.D."/>
            <person name="Lysoe E."/>
            <person name="Nellist C.F."/>
            <person name="Harrison R.J."/>
            <person name="Brurberg M.B."/>
        </authorList>
    </citation>
    <scope>NUCLEOTIDE SEQUENCE [LARGE SCALE GENOMIC DNA]</scope>
    <source>
        <strain evidence="7 8">10300</strain>
    </source>
</reference>
<dbReference type="Proteomes" id="UP000774804">
    <property type="component" value="Unassembled WGS sequence"/>
</dbReference>
<evidence type="ECO:0000256" key="1">
    <source>
        <dbReference type="SAM" id="MobiDB-lite"/>
    </source>
</evidence>
<dbReference type="EMBL" id="RCMK01000892">
    <property type="protein sequence ID" value="KAG2908634.1"/>
    <property type="molecule type" value="Genomic_DNA"/>
</dbReference>
<dbReference type="Proteomes" id="UP000735874">
    <property type="component" value="Unassembled WGS sequence"/>
</dbReference>
<evidence type="ECO:0000313" key="5">
    <source>
        <dbReference type="EMBL" id="KAG2965578.1"/>
    </source>
</evidence>
<evidence type="ECO:0000313" key="7">
    <source>
        <dbReference type="EMBL" id="RAW27425.1"/>
    </source>
</evidence>
<evidence type="ECO:0000313" key="6">
    <source>
        <dbReference type="EMBL" id="KAG3208094.1"/>
    </source>
</evidence>
<keyword evidence="8" id="KW-1185">Reference proteome</keyword>